<evidence type="ECO:0000313" key="1">
    <source>
        <dbReference type="EMBL" id="MCW3783577.1"/>
    </source>
</evidence>
<proteinExistence type="predicted"/>
<evidence type="ECO:0000313" key="2">
    <source>
        <dbReference type="Proteomes" id="UP001207582"/>
    </source>
</evidence>
<sequence>MEMAQSGPARITTPPAAARTAGFPVWVELRCSTCLDQIVGQSVADGIPFDWLESRARLSGAVRIGKTWLCVSCLRRLAGARGTVVAAGTVA</sequence>
<dbReference type="Proteomes" id="UP001207582">
    <property type="component" value="Unassembled WGS sequence"/>
</dbReference>
<keyword evidence="2" id="KW-1185">Reference proteome</keyword>
<gene>
    <name evidence="1" type="ORF">OM960_18720</name>
</gene>
<accession>A0ABT3J7B5</accession>
<comment type="caution">
    <text evidence="1">The sequence shown here is derived from an EMBL/GenBank/DDBJ whole genome shotgun (WGS) entry which is preliminary data.</text>
</comment>
<organism evidence="1 2">
    <name type="scientific">Defluviimonas salinarum</name>
    <dbReference type="NCBI Taxonomy" id="2992147"/>
    <lineage>
        <taxon>Bacteria</taxon>
        <taxon>Pseudomonadati</taxon>
        <taxon>Pseudomonadota</taxon>
        <taxon>Alphaproteobacteria</taxon>
        <taxon>Rhodobacterales</taxon>
        <taxon>Paracoccaceae</taxon>
        <taxon>Albidovulum</taxon>
    </lineage>
</organism>
<name>A0ABT3J7B5_9RHOB</name>
<dbReference type="EMBL" id="JAPDOG010000021">
    <property type="protein sequence ID" value="MCW3783577.1"/>
    <property type="molecule type" value="Genomic_DNA"/>
</dbReference>
<protein>
    <submittedName>
        <fullName evidence="1">Uncharacterized protein</fullName>
    </submittedName>
</protein>
<reference evidence="1 2" key="1">
    <citation type="submission" date="2022-10" db="EMBL/GenBank/DDBJ databases">
        <title>Defluviimonas sp. CAU 1641 isolated from mud.</title>
        <authorList>
            <person name="Kim W."/>
        </authorList>
    </citation>
    <scope>NUCLEOTIDE SEQUENCE [LARGE SCALE GENOMIC DNA]</scope>
    <source>
        <strain evidence="1 2">CAU 1641</strain>
    </source>
</reference>